<keyword evidence="7" id="KW-0227">DNA damage</keyword>
<dbReference type="Gene3D" id="1.25.40.80">
    <property type="match status" value="1"/>
</dbReference>
<dbReference type="PANTHER" id="PTHR10211">
    <property type="entry name" value="DEOXYRIBODIPYRIMIDINE PHOTOLYASE"/>
    <property type="match status" value="1"/>
</dbReference>
<evidence type="ECO:0000256" key="5">
    <source>
        <dbReference type="ARBA" id="ARBA00014046"/>
    </source>
</evidence>
<proteinExistence type="inferred from homology"/>
<evidence type="ECO:0000256" key="1">
    <source>
        <dbReference type="ARBA" id="ARBA00001932"/>
    </source>
</evidence>
<evidence type="ECO:0000256" key="4">
    <source>
        <dbReference type="ARBA" id="ARBA00013149"/>
    </source>
</evidence>
<comment type="cofactor">
    <cofactor evidence="1">
        <name>(6R)-5,10-methylene-5,6,7,8-tetrahydrofolate</name>
        <dbReference type="ChEBI" id="CHEBI:15636"/>
    </cofactor>
</comment>
<comment type="catalytic activity">
    <reaction evidence="13">
        <text>cyclobutadipyrimidine (in DNA) = 2 pyrimidine residues (in DNA).</text>
        <dbReference type="EC" id="4.1.99.3"/>
    </reaction>
</comment>
<sequence length="491" mass="57252">MNDVPEVRITKANHRDINPNGDFILYWMTVFRRSHWNFSLQRTVEWAQSLKKPILVLEALNCDYPWASERFHRFLLDGMADNLSYFQSHRISYYPYVEPAKDAGKGLLISLSEKACVIVTDDFPCFFIPQMVKSVAANVSILMESVDSNGMLPLKAADRLFLTAYSFRRFLHKNLPDHLTQMPAREPLKEINLPPLKHPPESVFKSWPLASHNILATGSRSLSDLKIGHDVKPVTKGGPLTGRKILNSFLKDRLTRYAQRRNMPEENATSTLSPYIHFGHISVHEIFHKVMNTEGWFFDRLSERATGSKRGWWGVGESAEAFLDQLITWRELGFNMCRHRDDYDKYESLPEWAVETLRFHEMDKRDYIYTVEQFENGLTHDPLWNAAQIQLVREGTIHNYLRMLWGKKILEWSPNPRIALEIMIELNNKYALDGRDPNSYTGILWILGRYDRPWAPERPVFGKIRYMSSKNTARKVRVVDYIKKYAPKKIA</sequence>
<comment type="similarity">
    <text evidence="3">Belongs to the DNA photolyase class-2 family.</text>
</comment>
<reference evidence="15" key="1">
    <citation type="submission" date="2018-01" db="EMBL/GenBank/DDBJ databases">
        <authorList>
            <person name="Regsiter A."/>
            <person name="William W."/>
        </authorList>
    </citation>
    <scope>NUCLEOTIDE SEQUENCE</scope>
    <source>
        <strain evidence="15">TRIP AH-1</strain>
    </source>
</reference>
<dbReference type="FunFam" id="1.10.579.10:FF:000002">
    <property type="entry name" value="Deoxyribodipyrimidine photolyase"/>
    <property type="match status" value="1"/>
</dbReference>
<name>A0A445MV25_9BACT</name>
<dbReference type="InterPro" id="IPR036134">
    <property type="entry name" value="Crypto/Photolyase_FAD-like_sf"/>
</dbReference>
<keyword evidence="6" id="KW-0285">Flavoprotein</keyword>
<dbReference type="GO" id="GO:0003677">
    <property type="term" value="F:DNA binding"/>
    <property type="evidence" value="ECO:0007669"/>
    <property type="project" value="UniProtKB-KW"/>
</dbReference>
<keyword evidence="10" id="KW-0234">DNA repair</keyword>
<dbReference type="Gene3D" id="3.40.50.620">
    <property type="entry name" value="HUPs"/>
    <property type="match status" value="1"/>
</dbReference>
<evidence type="ECO:0000256" key="11">
    <source>
        <dbReference type="ARBA" id="ARBA00023239"/>
    </source>
</evidence>
<dbReference type="InterPro" id="IPR014729">
    <property type="entry name" value="Rossmann-like_a/b/a_fold"/>
</dbReference>
<dbReference type="EC" id="4.1.99.3" evidence="4"/>
<dbReference type="GO" id="GO:0000719">
    <property type="term" value="P:photoreactive repair"/>
    <property type="evidence" value="ECO:0007669"/>
    <property type="project" value="TreeGrafter"/>
</dbReference>
<dbReference type="InterPro" id="IPR036155">
    <property type="entry name" value="Crypto/Photolyase_N_sf"/>
</dbReference>
<evidence type="ECO:0000256" key="2">
    <source>
        <dbReference type="ARBA" id="ARBA00001974"/>
    </source>
</evidence>
<comment type="cofactor">
    <cofactor evidence="2">
        <name>FAD</name>
        <dbReference type="ChEBI" id="CHEBI:57692"/>
    </cofactor>
</comment>
<evidence type="ECO:0000256" key="10">
    <source>
        <dbReference type="ARBA" id="ARBA00023204"/>
    </source>
</evidence>
<evidence type="ECO:0000313" key="15">
    <source>
        <dbReference type="EMBL" id="SPD73357.1"/>
    </source>
</evidence>
<evidence type="ECO:0000256" key="12">
    <source>
        <dbReference type="ARBA" id="ARBA00031671"/>
    </source>
</evidence>
<evidence type="ECO:0000259" key="14">
    <source>
        <dbReference type="PROSITE" id="PS51645"/>
    </source>
</evidence>
<protein>
    <recommendedName>
        <fullName evidence="5">Deoxyribodipyrimidine photo-lyase</fullName>
        <ecNumber evidence="4">4.1.99.3</ecNumber>
    </recommendedName>
    <alternativeName>
        <fullName evidence="12">DNA photolyase</fullName>
    </alternativeName>
</protein>
<dbReference type="Gene3D" id="1.10.579.10">
    <property type="entry name" value="DNA Cyclobutane Dipyrimidine Photolyase, subunit A, domain 3"/>
    <property type="match status" value="1"/>
</dbReference>
<evidence type="ECO:0000256" key="7">
    <source>
        <dbReference type="ARBA" id="ARBA00022763"/>
    </source>
</evidence>
<dbReference type="GO" id="GO:0003904">
    <property type="term" value="F:deoxyribodipyrimidine photo-lyase activity"/>
    <property type="evidence" value="ECO:0007669"/>
    <property type="project" value="UniProtKB-EC"/>
</dbReference>
<keyword evidence="11 15" id="KW-0456">Lyase</keyword>
<evidence type="ECO:0000256" key="9">
    <source>
        <dbReference type="ARBA" id="ARBA00023125"/>
    </source>
</evidence>
<evidence type="ECO:0000256" key="6">
    <source>
        <dbReference type="ARBA" id="ARBA00022630"/>
    </source>
</evidence>
<dbReference type="SUPFAM" id="SSF48173">
    <property type="entry name" value="Cryptochrome/photolyase FAD-binding domain"/>
    <property type="match status" value="1"/>
</dbReference>
<dbReference type="InterPro" id="IPR052219">
    <property type="entry name" value="Photolyase_Class-2"/>
</dbReference>
<evidence type="ECO:0000256" key="8">
    <source>
        <dbReference type="ARBA" id="ARBA00022827"/>
    </source>
</evidence>
<dbReference type="PANTHER" id="PTHR10211:SF0">
    <property type="entry name" value="DEOXYRIBODIPYRIMIDINE PHOTO-LYASE"/>
    <property type="match status" value="1"/>
</dbReference>
<organism evidence="15">
    <name type="scientific">uncultured Desulfobacterium sp</name>
    <dbReference type="NCBI Taxonomy" id="201089"/>
    <lineage>
        <taxon>Bacteria</taxon>
        <taxon>Pseudomonadati</taxon>
        <taxon>Thermodesulfobacteriota</taxon>
        <taxon>Desulfobacteria</taxon>
        <taxon>Desulfobacterales</taxon>
        <taxon>Desulfobacteriaceae</taxon>
        <taxon>Desulfobacterium</taxon>
        <taxon>environmental samples</taxon>
    </lineage>
</organism>
<evidence type="ECO:0000256" key="13">
    <source>
        <dbReference type="ARBA" id="ARBA00033999"/>
    </source>
</evidence>
<keyword evidence="9" id="KW-0238">DNA-binding</keyword>
<accession>A0A445MV25</accession>
<dbReference type="SUPFAM" id="SSF52425">
    <property type="entry name" value="Cryptochrome/photolyase, N-terminal domain"/>
    <property type="match status" value="1"/>
</dbReference>
<dbReference type="InterPro" id="IPR006050">
    <property type="entry name" value="DNA_photolyase_N"/>
</dbReference>
<dbReference type="AlphaFoldDB" id="A0A445MV25"/>
<keyword evidence="8" id="KW-0274">FAD</keyword>
<evidence type="ECO:0000256" key="3">
    <source>
        <dbReference type="ARBA" id="ARBA00006409"/>
    </source>
</evidence>
<gene>
    <name evidence="15" type="ORF">PITCH_A1800043</name>
</gene>
<dbReference type="EMBL" id="OJIN01000091">
    <property type="protein sequence ID" value="SPD73357.1"/>
    <property type="molecule type" value="Genomic_DNA"/>
</dbReference>
<feature type="domain" description="Photolyase/cryptochrome alpha/beta" evidence="14">
    <location>
        <begin position="22"/>
        <end position="154"/>
    </location>
</feature>
<dbReference type="PROSITE" id="PS51645">
    <property type="entry name" value="PHR_CRY_ALPHA_BETA"/>
    <property type="match status" value="1"/>
</dbReference>